<feature type="domain" description="Glycosyltransferase 2-like" evidence="1">
    <location>
        <begin position="13"/>
        <end position="100"/>
    </location>
</feature>
<sequence>FIYDNSPESQRMKDDSIIYRSDPTNSGVSKAYNTAADYAVQHGYDWLLLLDQDTLFPTNTFNVFMSEIDQNPEISLFVPQIMYREGRYFSPVSWKLMRPQGIFLSEGVYKLKDYSVVNSGICVNVAIFN</sequence>
<dbReference type="Gene3D" id="3.90.550.10">
    <property type="entry name" value="Spore Coat Polysaccharide Biosynthesis Protein SpsA, Chain A"/>
    <property type="match status" value="1"/>
</dbReference>
<protein>
    <submittedName>
        <fullName evidence="2">CAZy families GT2 protein</fullName>
    </submittedName>
</protein>
<reference evidence="2" key="1">
    <citation type="journal article" date="2013" name="Environ. Microbiol.">
        <title>Seasonally variable intestinal metagenomes of the red palm weevil (Rhynchophorus ferrugineus).</title>
        <authorList>
            <person name="Jia S."/>
            <person name="Zhang X."/>
            <person name="Zhang G."/>
            <person name="Yin A."/>
            <person name="Zhang S."/>
            <person name="Li F."/>
            <person name="Wang L."/>
            <person name="Zhao D."/>
            <person name="Yun Q."/>
            <person name="Tala"/>
            <person name="Wang J."/>
            <person name="Sun G."/>
            <person name="Baabdullah M."/>
            <person name="Yu X."/>
            <person name="Hu S."/>
            <person name="Al-Mssallem I.S."/>
            <person name="Yu J."/>
        </authorList>
    </citation>
    <scope>NUCLEOTIDE SEQUENCE</scope>
</reference>
<dbReference type="InterPro" id="IPR029044">
    <property type="entry name" value="Nucleotide-diphossugar_trans"/>
</dbReference>
<accession>A0A060CI88</accession>
<dbReference type="EMBL" id="KF127556">
    <property type="protein sequence ID" value="AIA94914.1"/>
    <property type="molecule type" value="Genomic_DNA"/>
</dbReference>
<evidence type="ECO:0000313" key="2">
    <source>
        <dbReference type="EMBL" id="AIA94914.1"/>
    </source>
</evidence>
<feature type="non-terminal residue" evidence="2">
    <location>
        <position position="129"/>
    </location>
</feature>
<evidence type="ECO:0000259" key="1">
    <source>
        <dbReference type="Pfam" id="PF00535"/>
    </source>
</evidence>
<proteinExistence type="predicted"/>
<dbReference type="InterPro" id="IPR001173">
    <property type="entry name" value="Glyco_trans_2-like"/>
</dbReference>
<organism evidence="2">
    <name type="scientific">uncultured Geobacter sp</name>
    <dbReference type="NCBI Taxonomy" id="186741"/>
    <lineage>
        <taxon>Bacteria</taxon>
        <taxon>Pseudomonadati</taxon>
        <taxon>Thermodesulfobacteriota</taxon>
        <taxon>Desulfuromonadia</taxon>
        <taxon>Geobacterales</taxon>
        <taxon>Geobacteraceae</taxon>
        <taxon>Geobacter</taxon>
        <taxon>environmental samples</taxon>
    </lineage>
</organism>
<dbReference type="Pfam" id="PF00535">
    <property type="entry name" value="Glycos_transf_2"/>
    <property type="match status" value="1"/>
</dbReference>
<dbReference type="SUPFAM" id="SSF53448">
    <property type="entry name" value="Nucleotide-diphospho-sugar transferases"/>
    <property type="match status" value="1"/>
</dbReference>
<feature type="non-terminal residue" evidence="2">
    <location>
        <position position="1"/>
    </location>
</feature>
<dbReference type="AlphaFoldDB" id="A0A060CI88"/>
<name>A0A060CI88_9BACT</name>